<sequence length="279" mass="30787">MPDNTMSFRFANAHRVLGRTRVPRPSLAPETRKLLTQSHKEKKRSEDAEVAELIHHIQTKVIELSSRFQRTPRRYYEKIYIGSHLRQRRHKKTSRWAAFMHFKSKEANEGNNDKGLGKKSNLGKLAHSAKDYHSMDADVLDKMVEELTGSHISCPRPPLPLHILNLPLPVHNIPPPPTNPSEQGPATPTDIQRPSPVASNSEQVTAPPRSTADAPVSPAAPSAASRLVSSSPATTTESPSSDAAPAPAPSVATTSTISEKRIYHSKEDLRPKKGKNKLK</sequence>
<keyword evidence="2" id="KW-1185">Reference proteome</keyword>
<evidence type="ECO:0000313" key="2">
    <source>
        <dbReference type="Proteomes" id="UP000790377"/>
    </source>
</evidence>
<comment type="caution">
    <text evidence="1">The sequence shown here is derived from an EMBL/GenBank/DDBJ whole genome shotgun (WGS) entry which is preliminary data.</text>
</comment>
<proteinExistence type="predicted"/>
<accession>A0ACB7ZQ58</accession>
<evidence type="ECO:0000313" key="1">
    <source>
        <dbReference type="EMBL" id="KAH7903294.1"/>
    </source>
</evidence>
<dbReference type="EMBL" id="MU269070">
    <property type="protein sequence ID" value="KAH7903294.1"/>
    <property type="molecule type" value="Genomic_DNA"/>
</dbReference>
<reference evidence="1" key="1">
    <citation type="journal article" date="2021" name="New Phytol.">
        <title>Evolutionary innovations through gain and loss of genes in the ectomycorrhizal Boletales.</title>
        <authorList>
            <person name="Wu G."/>
            <person name="Miyauchi S."/>
            <person name="Morin E."/>
            <person name="Kuo A."/>
            <person name="Drula E."/>
            <person name="Varga T."/>
            <person name="Kohler A."/>
            <person name="Feng B."/>
            <person name="Cao Y."/>
            <person name="Lipzen A."/>
            <person name="Daum C."/>
            <person name="Hundley H."/>
            <person name="Pangilinan J."/>
            <person name="Johnson J."/>
            <person name="Barry K."/>
            <person name="LaButti K."/>
            <person name="Ng V."/>
            <person name="Ahrendt S."/>
            <person name="Min B."/>
            <person name="Choi I.G."/>
            <person name="Park H."/>
            <person name="Plett J.M."/>
            <person name="Magnuson J."/>
            <person name="Spatafora J.W."/>
            <person name="Nagy L.G."/>
            <person name="Henrissat B."/>
            <person name="Grigoriev I.V."/>
            <person name="Yang Z.L."/>
            <person name="Xu J."/>
            <person name="Martin F.M."/>
        </authorList>
    </citation>
    <scope>NUCLEOTIDE SEQUENCE</scope>
    <source>
        <strain evidence="1">ATCC 28755</strain>
    </source>
</reference>
<name>A0ACB7ZQ58_9AGAM</name>
<organism evidence="1 2">
    <name type="scientific">Hygrophoropsis aurantiaca</name>
    <dbReference type="NCBI Taxonomy" id="72124"/>
    <lineage>
        <taxon>Eukaryota</taxon>
        <taxon>Fungi</taxon>
        <taxon>Dikarya</taxon>
        <taxon>Basidiomycota</taxon>
        <taxon>Agaricomycotina</taxon>
        <taxon>Agaricomycetes</taxon>
        <taxon>Agaricomycetidae</taxon>
        <taxon>Boletales</taxon>
        <taxon>Coniophorineae</taxon>
        <taxon>Hygrophoropsidaceae</taxon>
        <taxon>Hygrophoropsis</taxon>
    </lineage>
</organism>
<gene>
    <name evidence="1" type="ORF">BJ138DRAFT_1120529</name>
</gene>
<dbReference type="Proteomes" id="UP000790377">
    <property type="component" value="Unassembled WGS sequence"/>
</dbReference>
<protein>
    <submittedName>
        <fullName evidence="1">Uncharacterized protein</fullName>
    </submittedName>
</protein>